<dbReference type="EMBL" id="JANRMS010002620">
    <property type="protein sequence ID" value="KAJ3521677.1"/>
    <property type="molecule type" value="Genomic_DNA"/>
</dbReference>
<reference evidence="1" key="1">
    <citation type="submission" date="2022-08" db="EMBL/GenBank/DDBJ databases">
        <title>Genome Sequence of Fusarium decemcellulare.</title>
        <authorList>
            <person name="Buettner E."/>
        </authorList>
    </citation>
    <scope>NUCLEOTIDE SEQUENCE</scope>
    <source>
        <strain evidence="1">Babe19</strain>
    </source>
</reference>
<proteinExistence type="predicted"/>
<keyword evidence="2" id="KW-1185">Reference proteome</keyword>
<evidence type="ECO:0000313" key="1">
    <source>
        <dbReference type="EMBL" id="KAJ3521677.1"/>
    </source>
</evidence>
<gene>
    <name evidence="1" type="ORF">NM208_g13185</name>
</gene>
<accession>A0ACC1RM50</accession>
<protein>
    <submittedName>
        <fullName evidence="1">Uncharacterized protein</fullName>
    </submittedName>
</protein>
<name>A0ACC1RM50_9HYPO</name>
<dbReference type="Proteomes" id="UP001148629">
    <property type="component" value="Unassembled WGS sequence"/>
</dbReference>
<organism evidence="1 2">
    <name type="scientific">Fusarium decemcellulare</name>
    <dbReference type="NCBI Taxonomy" id="57161"/>
    <lineage>
        <taxon>Eukaryota</taxon>
        <taxon>Fungi</taxon>
        <taxon>Dikarya</taxon>
        <taxon>Ascomycota</taxon>
        <taxon>Pezizomycotina</taxon>
        <taxon>Sordariomycetes</taxon>
        <taxon>Hypocreomycetidae</taxon>
        <taxon>Hypocreales</taxon>
        <taxon>Nectriaceae</taxon>
        <taxon>Fusarium</taxon>
        <taxon>Fusarium decemcellulare species complex</taxon>
    </lineage>
</organism>
<evidence type="ECO:0000313" key="2">
    <source>
        <dbReference type="Proteomes" id="UP001148629"/>
    </source>
</evidence>
<comment type="caution">
    <text evidence="1">The sequence shown here is derived from an EMBL/GenBank/DDBJ whole genome shotgun (WGS) entry which is preliminary data.</text>
</comment>
<sequence>MARSHHFRTVKHKFGEKVYMQQTFKIQMEGVAFDFNHPGLRVERGRMLFTKFVARQPIMGTQLLTESREEIQALFDVQIEGVMGRIKEQLDWMREKGMKDQVEARPTCVRQYSNNLSGTHTRTRAMSSSFRARSPNSASSAAFSSTSSKDLRRGAYPVLATRIARSSYGMVAMEPYDPAVHFDEDIKTDKYDPKLKWARNQIEWLIRKGDVIDPNSSVIKSFMIKLDPGSSTRSWDAVIVMSNNEPHLLPRSMKQASVERICVVKSNLTGVQQHQMILKKNKRSWYRKGVSFYHLQFDVHVIVAPADLRFELWFNGRRFSGNHQPISVTWD</sequence>